<gene>
    <name evidence="2" type="ORF">RUMTOR_02928</name>
</gene>
<dbReference type="PaxDb" id="411460-RUMTOR_02928"/>
<dbReference type="Proteomes" id="UP000003577">
    <property type="component" value="Unassembled WGS sequence"/>
</dbReference>
<protein>
    <submittedName>
        <fullName evidence="2">Uncharacterized protein</fullName>
    </submittedName>
</protein>
<evidence type="ECO:0000256" key="1">
    <source>
        <dbReference type="SAM" id="MobiDB-lite"/>
    </source>
</evidence>
<dbReference type="HOGENOM" id="CLU_2993999_0_0_9"/>
<feature type="region of interest" description="Disordered" evidence="1">
    <location>
        <begin position="1"/>
        <end position="23"/>
    </location>
</feature>
<reference evidence="2 3" key="2">
    <citation type="submission" date="2007-04" db="EMBL/GenBank/DDBJ databases">
        <title>Draft genome sequence of Ruminococcus torques (ATCC 27756).</title>
        <authorList>
            <person name="Sudarsanam P."/>
            <person name="Ley R."/>
            <person name="Guruge J."/>
            <person name="Turnbaugh P.J."/>
            <person name="Mahowald M."/>
            <person name="Liep D."/>
            <person name="Gordon J."/>
        </authorList>
    </citation>
    <scope>NUCLEOTIDE SEQUENCE [LARGE SCALE GENOMIC DNA]</scope>
    <source>
        <strain evidence="2 3">ATCC 27756</strain>
    </source>
</reference>
<proteinExistence type="predicted"/>
<name>A5KRM9_9FIRM</name>
<accession>A5KRM9</accession>
<evidence type="ECO:0000313" key="2">
    <source>
        <dbReference type="EMBL" id="EDK22916.1"/>
    </source>
</evidence>
<sequence>MKEGEMSMKKKNNGGPFGTRYGDPRRHACFCSNEGAEGIETAADAENGKNFVQGVFE</sequence>
<dbReference type="EMBL" id="AAVP02000062">
    <property type="protein sequence ID" value="EDK22916.1"/>
    <property type="molecule type" value="Genomic_DNA"/>
</dbReference>
<reference evidence="2 3" key="1">
    <citation type="submission" date="2007-03" db="EMBL/GenBank/DDBJ databases">
        <authorList>
            <person name="Fulton L."/>
            <person name="Clifton S."/>
            <person name="Fulton B."/>
            <person name="Xu J."/>
            <person name="Minx P."/>
            <person name="Pepin K.H."/>
            <person name="Johnson M."/>
            <person name="Thiruvilangam P."/>
            <person name="Bhonagiri V."/>
            <person name="Nash W.E."/>
            <person name="Mardis E.R."/>
            <person name="Wilson R.K."/>
        </authorList>
    </citation>
    <scope>NUCLEOTIDE SEQUENCE [LARGE SCALE GENOMIC DNA]</scope>
    <source>
        <strain evidence="2 3">ATCC 27756</strain>
    </source>
</reference>
<evidence type="ECO:0000313" key="3">
    <source>
        <dbReference type="Proteomes" id="UP000003577"/>
    </source>
</evidence>
<dbReference type="AlphaFoldDB" id="A5KRM9"/>
<comment type="caution">
    <text evidence="2">The sequence shown here is derived from an EMBL/GenBank/DDBJ whole genome shotgun (WGS) entry which is preliminary data.</text>
</comment>
<organism evidence="2 3">
    <name type="scientific">[Ruminococcus] torques ATCC 27756</name>
    <dbReference type="NCBI Taxonomy" id="411460"/>
    <lineage>
        <taxon>Bacteria</taxon>
        <taxon>Bacillati</taxon>
        <taxon>Bacillota</taxon>
        <taxon>Clostridia</taxon>
        <taxon>Lachnospirales</taxon>
        <taxon>Lachnospiraceae</taxon>
        <taxon>Mediterraneibacter</taxon>
    </lineage>
</organism>